<name>A0A852V9Q2_9BACT</name>
<dbReference type="AlphaFoldDB" id="A0A852V9Q2"/>
<keyword evidence="1" id="KW-0732">Signal</keyword>
<evidence type="ECO:0000313" key="2">
    <source>
        <dbReference type="EMBL" id="NYF88127.1"/>
    </source>
</evidence>
<sequence length="259" mass="28216">MVSRLCHQPPRLQVKPSQCYDKEMVLRPAASFLLLLVCVSALAQTPDQGSAQPNSNLPRSFHDQDLNITYFYPGRFVPDPASVGERTAPASSSSTTTATPKCAHSTFFANSVTPIDTSSFVLSTIDNACPNVLRGATTLGPFIREQIIRQLKQYGEPTVTQEATRYSIDGHPAAIVLASVPMPATPGKVPQTTYAAKACFLGNIPVKAKKKSDPVDPTRHVLCFDFTTLHNDLYHLLFAFSLQFDNDTPQPLVPGSVIR</sequence>
<feature type="signal peptide" evidence="1">
    <location>
        <begin position="1"/>
        <end position="43"/>
    </location>
</feature>
<comment type="caution">
    <text evidence="2">The sequence shown here is derived from an EMBL/GenBank/DDBJ whole genome shotgun (WGS) entry which is preliminary data.</text>
</comment>
<accession>A0A852V9Q2</accession>
<evidence type="ECO:0000313" key="3">
    <source>
        <dbReference type="Proteomes" id="UP000564385"/>
    </source>
</evidence>
<gene>
    <name evidence="2" type="ORF">HDF08_000194</name>
</gene>
<evidence type="ECO:0000256" key="1">
    <source>
        <dbReference type="SAM" id="SignalP"/>
    </source>
</evidence>
<organism evidence="2 3">
    <name type="scientific">Tunturiibacter lichenicola</name>
    <dbReference type="NCBI Taxonomy" id="2051959"/>
    <lineage>
        <taxon>Bacteria</taxon>
        <taxon>Pseudomonadati</taxon>
        <taxon>Acidobacteriota</taxon>
        <taxon>Terriglobia</taxon>
        <taxon>Terriglobales</taxon>
        <taxon>Acidobacteriaceae</taxon>
        <taxon>Tunturiibacter</taxon>
    </lineage>
</organism>
<dbReference type="Proteomes" id="UP000564385">
    <property type="component" value="Unassembled WGS sequence"/>
</dbReference>
<proteinExistence type="predicted"/>
<feature type="chain" id="PRO_5032462778" evidence="1">
    <location>
        <begin position="44"/>
        <end position="259"/>
    </location>
</feature>
<reference evidence="2 3" key="1">
    <citation type="submission" date="2020-07" db="EMBL/GenBank/DDBJ databases">
        <title>Genomic Encyclopedia of Type Strains, Phase IV (KMG-V): Genome sequencing to study the core and pangenomes of soil and plant-associated prokaryotes.</title>
        <authorList>
            <person name="Whitman W."/>
        </authorList>
    </citation>
    <scope>NUCLEOTIDE SEQUENCE [LARGE SCALE GENOMIC DNA]</scope>
    <source>
        <strain evidence="2 3">M8UP22</strain>
    </source>
</reference>
<dbReference type="EMBL" id="JACCCU010000001">
    <property type="protein sequence ID" value="NYF88127.1"/>
    <property type="molecule type" value="Genomic_DNA"/>
</dbReference>
<protein>
    <submittedName>
        <fullName evidence="2">Uncharacterized protein</fullName>
    </submittedName>
</protein>